<feature type="transmembrane region" description="Helical" evidence="13">
    <location>
        <begin position="1343"/>
        <end position="1362"/>
    </location>
</feature>
<sequence>MFWQNLKNILGRSALRAAAKLSPKKKRCHTPTLLQMEVVECGAAALGIILSYYHRIVPLTELRQACGVSRDGVSALNILKAARNYKLSAKCFKTNLAGLSQLKFPYIIFWNFNHFLVVEGFGKQQVFLNDPAMGRRTVSLEEFSGAYTGVVLVAEPSTEFQRGGRKPSTILALWSRLRGSISALIYCVVAGFLLVIPGLALPAFSQVFVDNVLIEHRYEWLRPLILGMLFTAALNGFLTLLQLQFLRKMKIKLSVGMKSRYLWHILRLPLSFYDQRYAGEISSRIQLNNSVADMLSGELATTVIAAASVSLYVIVMLQYDVVLTLIAIAFVIINLAALQWVRGRRVDANIKLIQEQGKVSGVEISGLQSMETLKASGLESDFFSRWAGHYAKAVNTDQELQETNQTIGVLPSFLEAIASMLLLAMGGLRVMDGALSIGMLIAFLGMMERFFAPVSNLINLGSQLQEMEGNLTRLDDILRNPIDRQLEQESREVRDHRGRESQGEINSSLPYVPSLSSSLRLVGSQTSPYLLTKLRGYVELRNLTFGYSQIAPPQIENFNLLLRPGQRVALVGGSGSGKSTIAKLLCGLYQPWEGEIRFDENRREEISRQVLANSISVVEQEILLFAGTVRDNLTLWDSTIPDTHLVRACQDAELHDVILSLPNGYNSDLLEGATNLSGGQRQRLEIARALVNNPSILIMDEATSALDSETEKNVTRNLRLRGCTCIIVAHRLSTIRDCDEIIVLDRGKIVQRGTHEELQQVEGLYLELIRSEGEEQEEQGVGSREQGVGDQINSKLEDSASSASSVLSFSNLKGQHYRLQCNESLQLDEPETIWLVKSGSLALFGIAVNNSIPKDTRRYLFSSTAGQAMFATAPSKTDNEQKILAVSLEETEIVKVSKADFNQLFANANKEVVTLIEHWIYQLGSVLAGITTPTIPTSLPETRDISLVKDQIFQPHQISWVQVVQGRVRWMGFEELSLTPASAILPLGANMWLQADNTVELKSVNTLEIEDINSLLGGLSQLQTYFLFCINLLQRQEVDAELLRFQARERLERQVMQETLAELASVLPQPKSDRLNNSSEFSSSLDSTDPDQALLIAAGAVGKALGIKICPPAASEDLSRVQDPVEAIARASHIRVRRIQLRDKWWEKDCGAMLAFTIEDKLPVALLPVSATRYELYAPSEQRRIPVDTPIARVLASTAYVFYRPLPDKQLKTLDLLRFALQGHYKELIVILVMGMTISLLGMLTPQATAILIDKAIPDANRGLLTQIAFGLIAAAFGGMLFQLALGFATIRLETFADSSTQAAVWDRLLKLKASFFRSFSVGDLDSRVTAITQIRQRLGSTILRTIFSSLFSLLNLGLLFYYSLPLALIACVVAFVNIAVTIISGTLIVRKVRPLLEQEGQIFGVMVQLINGVTKLRVAKAEARAFGYWGKQYTHQLKLILSTQVIEDTVTVINHVLPALTTAALFWFATSLIVQSQVPGGSGLSTGTFLAFNVAFGTFVNGATSLSSTVVEVLQILPLWQRAQPILQGELEVKSHQADPGRLAGRLDVDRVSFRYRDDGQLILENVSIHAQPGEFIAIVGSSGSGKSTLLRLLLGFEFPKSGTIYYDGQDLAGLDVHAVRRQLGVVLQNSRLMSASIFENIASNALITMDEAWQAAQMAGFADDVAAMPMQMHTIVSEGGSNLSGGQRQRLLIARALALKPRILLFDEATSALDNRTQAIVSESLDKLQVTRIVIAHRLSTIRNADRIYVLQGGRILQQGRFEELAKVEGLFAQLMARQMS</sequence>
<keyword evidence="6" id="KW-0645">Protease</keyword>
<dbReference type="Pfam" id="PF03412">
    <property type="entry name" value="Peptidase_C39"/>
    <property type="match status" value="1"/>
</dbReference>
<gene>
    <name evidence="17" type="ORF">DP114_12160</name>
</gene>
<feature type="transmembrane region" description="Helical" evidence="13">
    <location>
        <begin position="183"/>
        <end position="204"/>
    </location>
</feature>
<dbReference type="Pfam" id="PF00005">
    <property type="entry name" value="ABC_tran"/>
    <property type="match status" value="2"/>
</dbReference>
<dbReference type="InterPro" id="IPR005074">
    <property type="entry name" value="Peptidase_C39"/>
</dbReference>
<keyword evidence="4 13" id="KW-0812">Transmembrane</keyword>
<evidence type="ECO:0000256" key="7">
    <source>
        <dbReference type="ARBA" id="ARBA00022840"/>
    </source>
</evidence>
<comment type="subcellular location">
    <subcellularLocation>
        <location evidence="1">Cell membrane</location>
        <topology evidence="1">Multi-pass membrane protein</topology>
    </subcellularLocation>
</comment>
<evidence type="ECO:0000259" key="16">
    <source>
        <dbReference type="PROSITE" id="PS50990"/>
    </source>
</evidence>
<keyword evidence="8" id="KW-0653">Protein transport</keyword>
<dbReference type="EMBL" id="CP030118">
    <property type="protein sequence ID" value="QDL08544.1"/>
    <property type="molecule type" value="Genomic_DNA"/>
</dbReference>
<dbReference type="SMART" id="SM00382">
    <property type="entry name" value="AAA"/>
    <property type="match status" value="2"/>
</dbReference>
<dbReference type="GO" id="GO:0006508">
    <property type="term" value="P:proteolysis"/>
    <property type="evidence" value="ECO:0007669"/>
    <property type="project" value="InterPro"/>
</dbReference>
<feature type="transmembrane region" description="Helical" evidence="13">
    <location>
        <begin position="1268"/>
        <end position="1291"/>
    </location>
</feature>
<dbReference type="SUPFAM" id="SSF90123">
    <property type="entry name" value="ABC transporter transmembrane region"/>
    <property type="match status" value="2"/>
</dbReference>
<dbReference type="Gene3D" id="3.90.70.10">
    <property type="entry name" value="Cysteine proteinases"/>
    <property type="match status" value="1"/>
</dbReference>
<evidence type="ECO:0000256" key="11">
    <source>
        <dbReference type="ARBA" id="ARBA00043264"/>
    </source>
</evidence>
<feature type="domain" description="ABC transmembrane type-1" evidence="15">
    <location>
        <begin position="1229"/>
        <end position="1516"/>
    </location>
</feature>
<feature type="domain" description="ABC transmembrane type-1" evidence="15">
    <location>
        <begin position="188"/>
        <end position="466"/>
    </location>
</feature>
<dbReference type="InterPro" id="IPR022515">
    <property type="entry name" value="NHPM_micro_ABC2"/>
</dbReference>
<evidence type="ECO:0000256" key="6">
    <source>
        <dbReference type="ARBA" id="ARBA00022807"/>
    </source>
</evidence>
<feature type="domain" description="ABC transporter" evidence="14">
    <location>
        <begin position="1548"/>
        <end position="1780"/>
    </location>
</feature>
<accession>A0A856MDZ9</accession>
<keyword evidence="6" id="KW-0788">Thiol protease</keyword>
<evidence type="ECO:0000256" key="13">
    <source>
        <dbReference type="SAM" id="Phobius"/>
    </source>
</evidence>
<dbReference type="PANTHER" id="PTHR24221">
    <property type="entry name" value="ATP-BINDING CASSETTE SUB-FAMILY B"/>
    <property type="match status" value="1"/>
</dbReference>
<evidence type="ECO:0000256" key="8">
    <source>
        <dbReference type="ARBA" id="ARBA00022927"/>
    </source>
</evidence>
<evidence type="ECO:0000256" key="12">
    <source>
        <dbReference type="SAM" id="MobiDB-lite"/>
    </source>
</evidence>
<evidence type="ECO:0000256" key="1">
    <source>
        <dbReference type="ARBA" id="ARBA00004651"/>
    </source>
</evidence>
<dbReference type="CDD" id="cd18569">
    <property type="entry name" value="ABC_6TM_NHLM_bacteriocin"/>
    <property type="match status" value="1"/>
</dbReference>
<evidence type="ECO:0000256" key="10">
    <source>
        <dbReference type="ARBA" id="ARBA00023136"/>
    </source>
</evidence>
<dbReference type="InterPro" id="IPR039421">
    <property type="entry name" value="Type_1_exporter"/>
</dbReference>
<dbReference type="SUPFAM" id="SSF52540">
    <property type="entry name" value="P-loop containing nucleoside triphosphate hydrolases"/>
    <property type="match status" value="2"/>
</dbReference>
<dbReference type="InterPro" id="IPR011527">
    <property type="entry name" value="ABC1_TM_dom"/>
</dbReference>
<dbReference type="Proteomes" id="UP000503129">
    <property type="component" value="Chromosome"/>
</dbReference>
<proteinExistence type="predicted"/>
<dbReference type="GO" id="GO:0015031">
    <property type="term" value="P:protein transport"/>
    <property type="evidence" value="ECO:0007669"/>
    <property type="project" value="UniProtKB-KW"/>
</dbReference>
<dbReference type="InterPro" id="IPR036640">
    <property type="entry name" value="ABC1_TM_sf"/>
</dbReference>
<dbReference type="PROSITE" id="PS50893">
    <property type="entry name" value="ABC_TRANSPORTER_2"/>
    <property type="match status" value="2"/>
</dbReference>
<organism evidence="17 18">
    <name type="scientific">Brasilonema sennae CENA114</name>
    <dbReference type="NCBI Taxonomy" id="415709"/>
    <lineage>
        <taxon>Bacteria</taxon>
        <taxon>Bacillati</taxon>
        <taxon>Cyanobacteriota</taxon>
        <taxon>Cyanophyceae</taxon>
        <taxon>Nostocales</taxon>
        <taxon>Scytonemataceae</taxon>
        <taxon>Brasilonema</taxon>
        <taxon>Bromeliae group (in: Brasilonema)</taxon>
    </lineage>
</organism>
<keyword evidence="9 13" id="KW-1133">Transmembrane helix</keyword>
<evidence type="ECO:0000256" key="4">
    <source>
        <dbReference type="ARBA" id="ARBA00022692"/>
    </source>
</evidence>
<keyword evidence="11" id="KW-0080">Bacteriocin transport</keyword>
<feature type="domain" description="ABC transporter" evidence="14">
    <location>
        <begin position="538"/>
        <end position="771"/>
    </location>
</feature>
<reference evidence="17 18" key="1">
    <citation type="submission" date="2018-06" db="EMBL/GenBank/DDBJ databases">
        <title>Comparative genomics of Brasilonema spp. strains.</title>
        <authorList>
            <person name="Alvarenga D.O."/>
            <person name="Fiore M.F."/>
            <person name="Varani A.M."/>
        </authorList>
    </citation>
    <scope>NUCLEOTIDE SEQUENCE [LARGE SCALE GENOMIC DNA]</scope>
    <source>
        <strain evidence="17 18">CENA114</strain>
    </source>
</reference>
<keyword evidence="7" id="KW-0067">ATP-binding</keyword>
<keyword evidence="2" id="KW-0813">Transport</keyword>
<dbReference type="GO" id="GO:0008234">
    <property type="term" value="F:cysteine-type peptidase activity"/>
    <property type="evidence" value="ECO:0007669"/>
    <property type="project" value="UniProtKB-KW"/>
</dbReference>
<dbReference type="Gene3D" id="3.40.50.300">
    <property type="entry name" value="P-loop containing nucleotide triphosphate hydrolases"/>
    <property type="match status" value="2"/>
</dbReference>
<evidence type="ECO:0000259" key="14">
    <source>
        <dbReference type="PROSITE" id="PS50893"/>
    </source>
</evidence>
<protein>
    <submittedName>
        <fullName evidence="17">ABC transporter</fullName>
    </submittedName>
</protein>
<dbReference type="InterPro" id="IPR003439">
    <property type="entry name" value="ABC_transporter-like_ATP-bd"/>
</dbReference>
<dbReference type="Gene3D" id="1.20.1560.10">
    <property type="entry name" value="ABC transporter type 1, transmembrane domain"/>
    <property type="match status" value="2"/>
</dbReference>
<name>A0A856MDZ9_9CYAN</name>
<dbReference type="InterPro" id="IPR003593">
    <property type="entry name" value="AAA+_ATPase"/>
</dbReference>
<feature type="domain" description="Peptidase C39" evidence="16">
    <location>
        <begin position="35"/>
        <end position="154"/>
    </location>
</feature>
<keyword evidence="3" id="KW-1003">Cell membrane</keyword>
<dbReference type="GO" id="GO:0005886">
    <property type="term" value="C:plasma membrane"/>
    <property type="evidence" value="ECO:0007669"/>
    <property type="project" value="UniProtKB-SubCell"/>
</dbReference>
<evidence type="ECO:0000256" key="3">
    <source>
        <dbReference type="ARBA" id="ARBA00022475"/>
    </source>
</evidence>
<dbReference type="PANTHER" id="PTHR24221:SF654">
    <property type="entry name" value="ATP-BINDING CASSETTE SUB-FAMILY B MEMBER 6"/>
    <property type="match status" value="1"/>
</dbReference>
<feature type="transmembrane region" description="Helical" evidence="13">
    <location>
        <begin position="1368"/>
        <end position="1390"/>
    </location>
</feature>
<dbReference type="Pfam" id="PF00664">
    <property type="entry name" value="ABC_membrane"/>
    <property type="match status" value="2"/>
</dbReference>
<dbReference type="GO" id="GO:0005524">
    <property type="term" value="F:ATP binding"/>
    <property type="evidence" value="ECO:0007669"/>
    <property type="project" value="UniProtKB-KW"/>
</dbReference>
<dbReference type="GO" id="GO:0043213">
    <property type="term" value="P:bacteriocin transport"/>
    <property type="evidence" value="ECO:0007669"/>
    <property type="project" value="UniProtKB-KW"/>
</dbReference>
<dbReference type="RefSeq" id="WP_171976185.1">
    <property type="nucleotide sequence ID" value="NZ_CP030118.1"/>
</dbReference>
<dbReference type="GO" id="GO:0034040">
    <property type="term" value="F:ATPase-coupled lipid transmembrane transporter activity"/>
    <property type="evidence" value="ECO:0007669"/>
    <property type="project" value="TreeGrafter"/>
</dbReference>
<feature type="transmembrane region" description="Helical" evidence="13">
    <location>
        <begin position="321"/>
        <end position="341"/>
    </location>
</feature>
<keyword evidence="10 13" id="KW-0472">Membrane</keyword>
<keyword evidence="5" id="KW-0547">Nucleotide-binding</keyword>
<dbReference type="PROSITE" id="PS50990">
    <property type="entry name" value="PEPTIDASE_C39"/>
    <property type="match status" value="1"/>
</dbReference>
<evidence type="ECO:0000256" key="2">
    <source>
        <dbReference type="ARBA" id="ARBA00022448"/>
    </source>
</evidence>
<keyword evidence="6" id="KW-0378">Hydrolase</keyword>
<evidence type="ECO:0000313" key="17">
    <source>
        <dbReference type="EMBL" id="QDL08544.1"/>
    </source>
</evidence>
<feature type="transmembrane region" description="Helical" evidence="13">
    <location>
        <begin position="1228"/>
        <end position="1248"/>
    </location>
</feature>
<evidence type="ECO:0000313" key="18">
    <source>
        <dbReference type="Proteomes" id="UP000503129"/>
    </source>
</evidence>
<dbReference type="InterPro" id="IPR017871">
    <property type="entry name" value="ABC_transporter-like_CS"/>
</dbReference>
<feature type="region of interest" description="Disordered" evidence="12">
    <location>
        <begin position="485"/>
        <end position="507"/>
    </location>
</feature>
<evidence type="ECO:0000259" key="15">
    <source>
        <dbReference type="PROSITE" id="PS50929"/>
    </source>
</evidence>
<dbReference type="PROSITE" id="PS50929">
    <property type="entry name" value="ABC_TM1F"/>
    <property type="match status" value="2"/>
</dbReference>
<dbReference type="FunFam" id="3.40.50.300:FF:000299">
    <property type="entry name" value="ABC transporter ATP-binding protein/permease"/>
    <property type="match status" value="2"/>
</dbReference>
<dbReference type="NCBIfam" id="TIGR03797">
    <property type="entry name" value="NHLM_micro_ABC2"/>
    <property type="match status" value="1"/>
</dbReference>
<feature type="transmembrane region" description="Helical" evidence="13">
    <location>
        <begin position="294"/>
        <end position="315"/>
    </location>
</feature>
<keyword evidence="18" id="KW-1185">Reference proteome</keyword>
<evidence type="ECO:0000256" key="5">
    <source>
        <dbReference type="ARBA" id="ARBA00022741"/>
    </source>
</evidence>
<dbReference type="InterPro" id="IPR022514">
    <property type="entry name" value="NHPM_micro_ABC1"/>
</dbReference>
<feature type="compositionally biased region" description="Basic and acidic residues" evidence="12">
    <location>
        <begin position="485"/>
        <end position="502"/>
    </location>
</feature>
<dbReference type="GO" id="GO:0140359">
    <property type="term" value="F:ABC-type transporter activity"/>
    <property type="evidence" value="ECO:0007669"/>
    <property type="project" value="InterPro"/>
</dbReference>
<feature type="transmembrane region" description="Helical" evidence="13">
    <location>
        <begin position="224"/>
        <end position="243"/>
    </location>
</feature>
<dbReference type="KEGG" id="bsen:DP114_12160"/>
<evidence type="ECO:0000256" key="9">
    <source>
        <dbReference type="ARBA" id="ARBA00022989"/>
    </source>
</evidence>
<dbReference type="InterPro" id="IPR027417">
    <property type="entry name" value="P-loop_NTPase"/>
</dbReference>
<dbReference type="NCBIfam" id="TIGR03796">
    <property type="entry name" value="NHLM_micro_ABC1"/>
    <property type="match status" value="1"/>
</dbReference>
<dbReference type="PROSITE" id="PS00211">
    <property type="entry name" value="ABC_TRANSPORTER_1"/>
    <property type="match status" value="2"/>
</dbReference>
<dbReference type="GO" id="GO:0016887">
    <property type="term" value="F:ATP hydrolysis activity"/>
    <property type="evidence" value="ECO:0007669"/>
    <property type="project" value="InterPro"/>
</dbReference>